<dbReference type="InterPro" id="IPR012965">
    <property type="entry name" value="Msb1/Mug8_dom"/>
</dbReference>
<dbReference type="OrthoDB" id="3362494at2759"/>
<feature type="region of interest" description="Disordered" evidence="1">
    <location>
        <begin position="1027"/>
        <end position="1261"/>
    </location>
</feature>
<dbReference type="InterPro" id="IPR037508">
    <property type="entry name" value="Msb1/Mug8"/>
</dbReference>
<proteinExistence type="predicted"/>
<dbReference type="PANTHER" id="PTHR28093">
    <property type="entry name" value="MORPHOGENESIS-RELATED PROTEIN MSB1"/>
    <property type="match status" value="1"/>
</dbReference>
<feature type="compositionally biased region" description="Acidic residues" evidence="1">
    <location>
        <begin position="1250"/>
        <end position="1259"/>
    </location>
</feature>
<dbReference type="PANTHER" id="PTHR28093:SF1">
    <property type="entry name" value="MORPHOGENESIS-RELATED PROTEIN MSB1"/>
    <property type="match status" value="1"/>
</dbReference>
<feature type="region of interest" description="Disordered" evidence="1">
    <location>
        <begin position="844"/>
        <end position="881"/>
    </location>
</feature>
<dbReference type="EMBL" id="MU006003">
    <property type="protein sequence ID" value="KAF2858779.1"/>
    <property type="molecule type" value="Genomic_DNA"/>
</dbReference>
<feature type="region of interest" description="Disordered" evidence="1">
    <location>
        <begin position="1"/>
        <end position="35"/>
    </location>
</feature>
<feature type="compositionally biased region" description="Basic and acidic residues" evidence="1">
    <location>
        <begin position="1"/>
        <end position="15"/>
    </location>
</feature>
<feature type="region of interest" description="Disordered" evidence="1">
    <location>
        <begin position="639"/>
        <end position="677"/>
    </location>
</feature>
<dbReference type="Pfam" id="PF08101">
    <property type="entry name" value="Msb1-Mug8_dom"/>
    <property type="match status" value="1"/>
</dbReference>
<feature type="domain" description="Meiotically up-regulated protein Msb1/Mug8" evidence="2">
    <location>
        <begin position="48"/>
        <end position="513"/>
    </location>
</feature>
<feature type="compositionally biased region" description="Polar residues" evidence="1">
    <location>
        <begin position="844"/>
        <end position="853"/>
    </location>
</feature>
<name>A0A6A7BVL6_9PEZI</name>
<evidence type="ECO:0000313" key="4">
    <source>
        <dbReference type="Proteomes" id="UP000799421"/>
    </source>
</evidence>
<feature type="region of interest" description="Disordered" evidence="1">
    <location>
        <begin position="381"/>
        <end position="404"/>
    </location>
</feature>
<feature type="compositionally biased region" description="Polar residues" evidence="1">
    <location>
        <begin position="18"/>
        <end position="32"/>
    </location>
</feature>
<reference evidence="3" key="1">
    <citation type="journal article" date="2020" name="Stud. Mycol.">
        <title>101 Dothideomycetes genomes: a test case for predicting lifestyles and emergence of pathogens.</title>
        <authorList>
            <person name="Haridas S."/>
            <person name="Albert R."/>
            <person name="Binder M."/>
            <person name="Bloem J."/>
            <person name="Labutti K."/>
            <person name="Salamov A."/>
            <person name="Andreopoulos B."/>
            <person name="Baker S."/>
            <person name="Barry K."/>
            <person name="Bills G."/>
            <person name="Bluhm B."/>
            <person name="Cannon C."/>
            <person name="Castanera R."/>
            <person name="Culley D."/>
            <person name="Daum C."/>
            <person name="Ezra D."/>
            <person name="Gonzalez J."/>
            <person name="Henrissat B."/>
            <person name="Kuo A."/>
            <person name="Liang C."/>
            <person name="Lipzen A."/>
            <person name="Lutzoni F."/>
            <person name="Magnuson J."/>
            <person name="Mondo S."/>
            <person name="Nolan M."/>
            <person name="Ohm R."/>
            <person name="Pangilinan J."/>
            <person name="Park H.-J."/>
            <person name="Ramirez L."/>
            <person name="Alfaro M."/>
            <person name="Sun H."/>
            <person name="Tritt A."/>
            <person name="Yoshinaga Y."/>
            <person name="Zwiers L.-H."/>
            <person name="Turgeon B."/>
            <person name="Goodwin S."/>
            <person name="Spatafora J."/>
            <person name="Crous P."/>
            <person name="Grigoriev I."/>
        </authorList>
    </citation>
    <scope>NUCLEOTIDE SEQUENCE</scope>
    <source>
        <strain evidence="3">CBS 480.64</strain>
    </source>
</reference>
<evidence type="ECO:0000259" key="2">
    <source>
        <dbReference type="Pfam" id="PF08101"/>
    </source>
</evidence>
<feature type="compositionally biased region" description="Basic and acidic residues" evidence="1">
    <location>
        <begin position="639"/>
        <end position="658"/>
    </location>
</feature>
<feature type="region of interest" description="Disordered" evidence="1">
    <location>
        <begin position="537"/>
        <end position="609"/>
    </location>
</feature>
<feature type="compositionally biased region" description="Polar residues" evidence="1">
    <location>
        <begin position="594"/>
        <end position="604"/>
    </location>
</feature>
<evidence type="ECO:0000313" key="3">
    <source>
        <dbReference type="EMBL" id="KAF2858779.1"/>
    </source>
</evidence>
<accession>A0A6A7BVL6</accession>
<feature type="compositionally biased region" description="Low complexity" evidence="1">
    <location>
        <begin position="1097"/>
        <end position="1111"/>
    </location>
</feature>
<feature type="compositionally biased region" description="Low complexity" evidence="1">
    <location>
        <begin position="1224"/>
        <end position="1239"/>
    </location>
</feature>
<gene>
    <name evidence="3" type="ORF">K470DRAFT_259494</name>
</gene>
<evidence type="ECO:0000256" key="1">
    <source>
        <dbReference type="SAM" id="MobiDB-lite"/>
    </source>
</evidence>
<sequence>MPLFSRNKEHREKPARPVSTNLSSVHQSTERQPAQIPRWQADWNSAIVHPDEVQELIHACTAELKTRAEGLDAPFFLLPFRLHGDSGGARSFIHHFYKQNAQGLDNYRGDGLRRELRLVEPSVLCSILKWCWSRIPAGVVSWPVYEGFRIGEEESGMARNAFDTFVPIAAPSPARQRIIYDFFDLLAVIAAHGKNNGLTGRKLSRLAGWWAFEHSDRGNGFQGGYESWSSAADAASHMFFAYLRSLAPDPSAAVVLIDRIPRSLQSLLATTEYPPAAPSLLRRSTHRVVMLVDAVSPTPFSLLRRAKHFDYPSRDELLNSYAEFADPVDALTDECRRVLDAIAATNSSSRSRQGTNSRTGRDTWNAFESLGFGDLEQSSGALAGGLSGASQPPRLRQLGNERPQTPSWADFMSGGFADEAGIRSPPMLGLTNDRSLPPIRPGDKSFGEPAEDERVAPGELAAITQVQLDDVFWWVWMASLAAEESDQRKAVFGRCALVETTLRGGAWLIMEEQVRGASPEPAQSIFVPPKKRIFTFGKRGRTRKTKTEPQATASPPLPQTHQLERIASDSSSQRDLLPDQRSQIHAAAAALAKSQANPQPTNSGRGRFDDAASVRAGSVLGLGVMAEASPALRWARAYDEEASRTQDRSRDAPNRRVEAASPEPSIDTMNTSTERDLPVLPQEAAPERPMPQQQSNLPSLPSAPAIVETVKQDHLPPHPAFRSREGIPTATTMPNLTEAASAPTTKQTHKTPGLKKLFGRKKDPAPVLETGKILPQPSESNVHRRLSIIRKKSVAQPGEPTIEAAQVDVQGPTMPDCHDQMISPTTSSEVDRVAEHAFAGFDQEAQSQKSSNAMHDGLGDQEFITPMMEKPDPMDQRPISPVSRIEPAEPQLEQANETEFAPLVHHNEPQIAPQNETAASPHNEHMVAPQHDPVNAPRLGPDATPTSEPVAIPQQVSVTAVQHELKTSPRHEQMAMPQIQEMAMPQHQQVAANQHEQMSVSQHELPLASHDTSTAALPNDLVMMPKETSMAAPPNGTGIPGNAAQPSTSPAPISQGPSNAPSVIVPQTASVPERTSSRDTPTSEPMRGPRELLLPQSASSNTSRESASRNNPVGPRIPRKLPVQDAASRAAANQGPVSEPRGNISGNPRVGRRFPVDSTGDHRGASGKFPEPNDIASRAAKFGEPKKDYMVAPRSSSKPRQNDVSEPKMTGGDSDQSSPPVQNRWAAIRENAARRAAMAQGSPPVAREIEDGETSGEESIESRVARIKARVAELTGNMEHREV</sequence>
<protein>
    <recommendedName>
        <fullName evidence="2">Meiotically up-regulated protein Msb1/Mug8 domain-containing protein</fullName>
    </recommendedName>
</protein>
<dbReference type="Proteomes" id="UP000799421">
    <property type="component" value="Unassembled WGS sequence"/>
</dbReference>
<organism evidence="3 4">
    <name type="scientific">Piedraia hortae CBS 480.64</name>
    <dbReference type="NCBI Taxonomy" id="1314780"/>
    <lineage>
        <taxon>Eukaryota</taxon>
        <taxon>Fungi</taxon>
        <taxon>Dikarya</taxon>
        <taxon>Ascomycota</taxon>
        <taxon>Pezizomycotina</taxon>
        <taxon>Dothideomycetes</taxon>
        <taxon>Dothideomycetidae</taxon>
        <taxon>Capnodiales</taxon>
        <taxon>Piedraiaceae</taxon>
        <taxon>Piedraia</taxon>
    </lineage>
</organism>
<keyword evidence="4" id="KW-1185">Reference proteome</keyword>
<feature type="compositionally biased region" description="Polar residues" evidence="1">
    <location>
        <begin position="1044"/>
        <end position="1083"/>
    </location>
</feature>